<feature type="domain" description="Retrotransposon gag" evidence="2">
    <location>
        <begin position="82"/>
        <end position="161"/>
    </location>
</feature>
<feature type="coiled-coil region" evidence="1">
    <location>
        <begin position="1"/>
        <end position="28"/>
    </location>
</feature>
<evidence type="ECO:0000259" key="2">
    <source>
        <dbReference type="Pfam" id="PF03732"/>
    </source>
</evidence>
<evidence type="ECO:0000313" key="3">
    <source>
        <dbReference type="Proteomes" id="UP000887566"/>
    </source>
</evidence>
<keyword evidence="1" id="KW-0175">Coiled coil</keyword>
<accession>A0A914WV60</accession>
<keyword evidence="3" id="KW-1185">Reference proteome</keyword>
<organism evidence="3 4">
    <name type="scientific">Plectus sambesii</name>
    <dbReference type="NCBI Taxonomy" id="2011161"/>
    <lineage>
        <taxon>Eukaryota</taxon>
        <taxon>Metazoa</taxon>
        <taxon>Ecdysozoa</taxon>
        <taxon>Nematoda</taxon>
        <taxon>Chromadorea</taxon>
        <taxon>Plectida</taxon>
        <taxon>Plectina</taxon>
        <taxon>Plectoidea</taxon>
        <taxon>Plectidae</taxon>
        <taxon>Plectus</taxon>
    </lineage>
</organism>
<evidence type="ECO:0000256" key="1">
    <source>
        <dbReference type="SAM" id="Coils"/>
    </source>
</evidence>
<reference evidence="4" key="1">
    <citation type="submission" date="2022-11" db="UniProtKB">
        <authorList>
            <consortium name="WormBaseParasite"/>
        </authorList>
    </citation>
    <scope>IDENTIFICATION</scope>
</reference>
<dbReference type="AlphaFoldDB" id="A0A914WV60"/>
<proteinExistence type="predicted"/>
<sequence length="178" mass="20001">MADEAELIEELQGQVKTLKESLSNQTTVLEELSHGRNATAFSKVGTFSGMPGESWNDFLEKWELLATAKALSPEKRLLNLPLCLSGVAFDQFRALAPSQKDTYDNLKKALTNAFSTETQVQDVTRELHQIRQWSAESVSEFAARLRTLCRSSAYKGLEPEAQNCILKELFCEKLQDQI</sequence>
<name>A0A914WV60_9BILA</name>
<dbReference type="InterPro" id="IPR005162">
    <property type="entry name" value="Retrotrans_gag_dom"/>
</dbReference>
<protein>
    <submittedName>
        <fullName evidence="4">Retrotransposon gag domain-containing protein</fullName>
    </submittedName>
</protein>
<dbReference type="Proteomes" id="UP000887566">
    <property type="component" value="Unplaced"/>
</dbReference>
<evidence type="ECO:0000313" key="4">
    <source>
        <dbReference type="WBParaSite" id="PSAMB.scaffold4967size16816.g25772.t1"/>
    </source>
</evidence>
<dbReference type="WBParaSite" id="PSAMB.scaffold4967size16816.g25772.t1">
    <property type="protein sequence ID" value="PSAMB.scaffold4967size16816.g25772.t1"/>
    <property type="gene ID" value="PSAMB.scaffold4967size16816.g25772"/>
</dbReference>
<dbReference type="Pfam" id="PF03732">
    <property type="entry name" value="Retrotrans_gag"/>
    <property type="match status" value="1"/>
</dbReference>